<organism evidence="1">
    <name type="scientific">Desulfobacca acetoxidans</name>
    <dbReference type="NCBI Taxonomy" id="60893"/>
    <lineage>
        <taxon>Bacteria</taxon>
        <taxon>Pseudomonadati</taxon>
        <taxon>Thermodesulfobacteriota</taxon>
        <taxon>Desulfobaccia</taxon>
        <taxon>Desulfobaccales</taxon>
        <taxon>Desulfobaccaceae</taxon>
        <taxon>Desulfobacca</taxon>
    </lineage>
</organism>
<gene>
    <name evidence="1" type="ORF">ENW96_06140</name>
</gene>
<dbReference type="InterPro" id="IPR029063">
    <property type="entry name" value="SAM-dependent_MTases_sf"/>
</dbReference>
<proteinExistence type="predicted"/>
<accession>A0A7C3UXG9</accession>
<dbReference type="GO" id="GO:0032259">
    <property type="term" value="P:methylation"/>
    <property type="evidence" value="ECO:0007669"/>
    <property type="project" value="UniProtKB-KW"/>
</dbReference>
<keyword evidence="1" id="KW-0489">Methyltransferase</keyword>
<evidence type="ECO:0000313" key="1">
    <source>
        <dbReference type="EMBL" id="HGF33956.1"/>
    </source>
</evidence>
<sequence length="261" mass="30689">MKKLLKSLSKPLWAAMHNFYNFPCESPTLWRLQDFFNRWAVRFDPPTFKVAADSKQFQEIMARSTGLTDLSDHLAILFKESLSSKPELIVELGVGQGESLFVFERVAQICQSKIISVDIVDCNSVGSYDNWFFVQDNDTLFARKFDEWCKERSIIPDIDILFVDTSHCYEHTCEEIRLWFPYLSKRAKVFFHDTNLKRLYFRKNYTVGLGWNNNRGVIRALEDYFQTSFNEKKDFITILQGWIITHYSHCNGLTILERMPS</sequence>
<dbReference type="SUPFAM" id="SSF53335">
    <property type="entry name" value="S-adenosyl-L-methionine-dependent methyltransferases"/>
    <property type="match status" value="1"/>
</dbReference>
<dbReference type="Pfam" id="PF13578">
    <property type="entry name" value="Methyltransf_24"/>
    <property type="match status" value="1"/>
</dbReference>
<keyword evidence="1" id="KW-0808">Transferase</keyword>
<reference evidence="1" key="1">
    <citation type="journal article" date="2020" name="mSystems">
        <title>Genome- and Community-Level Interaction Insights into Carbon Utilization and Element Cycling Functions of Hydrothermarchaeota in Hydrothermal Sediment.</title>
        <authorList>
            <person name="Zhou Z."/>
            <person name="Liu Y."/>
            <person name="Xu W."/>
            <person name="Pan J."/>
            <person name="Luo Z.H."/>
            <person name="Li M."/>
        </authorList>
    </citation>
    <scope>NUCLEOTIDE SEQUENCE [LARGE SCALE GENOMIC DNA]</scope>
    <source>
        <strain evidence="1">SpSt-897</strain>
    </source>
</reference>
<dbReference type="AlphaFoldDB" id="A0A7C3UXG9"/>
<dbReference type="GO" id="GO:0008168">
    <property type="term" value="F:methyltransferase activity"/>
    <property type="evidence" value="ECO:0007669"/>
    <property type="project" value="UniProtKB-KW"/>
</dbReference>
<dbReference type="EMBL" id="DTMF01000155">
    <property type="protein sequence ID" value="HGF33956.1"/>
    <property type="molecule type" value="Genomic_DNA"/>
</dbReference>
<protein>
    <submittedName>
        <fullName evidence="1">Class I SAM-dependent methyltransferase</fullName>
    </submittedName>
</protein>
<comment type="caution">
    <text evidence="1">The sequence shown here is derived from an EMBL/GenBank/DDBJ whole genome shotgun (WGS) entry which is preliminary data.</text>
</comment>
<dbReference type="Gene3D" id="3.40.50.150">
    <property type="entry name" value="Vaccinia Virus protein VP39"/>
    <property type="match status" value="1"/>
</dbReference>
<name>A0A7C3UXG9_9BACT</name>